<dbReference type="Proteomes" id="UP000070560">
    <property type="component" value="Chromosome"/>
</dbReference>
<reference evidence="2 3" key="1">
    <citation type="submission" date="2015-10" db="EMBL/GenBank/DDBJ databases">
        <title>Candidatus Desulfofervidus auxilii, a hydrogenotrophic sulfate-reducing bacterium involved in the thermophilic anaerobic oxidation of methane.</title>
        <authorList>
            <person name="Krukenberg V."/>
            <person name="Richter M."/>
            <person name="Wegener G."/>
        </authorList>
    </citation>
    <scope>NUCLEOTIDE SEQUENCE [LARGE SCALE GENOMIC DNA]</scope>
    <source>
        <strain evidence="2 3">HS1</strain>
    </source>
</reference>
<evidence type="ECO:0000259" key="1">
    <source>
        <dbReference type="Pfam" id="PF13435"/>
    </source>
</evidence>
<organism evidence="2 3">
    <name type="scientific">Desulfofervidus auxilii</name>
    <dbReference type="NCBI Taxonomy" id="1621989"/>
    <lineage>
        <taxon>Bacteria</taxon>
        <taxon>Pseudomonadati</taxon>
        <taxon>Thermodesulfobacteriota</taxon>
        <taxon>Candidatus Desulfofervidia</taxon>
        <taxon>Candidatus Desulfofervidales</taxon>
        <taxon>Candidatus Desulfofervidaceae</taxon>
        <taxon>Candidatus Desulfofervidus</taxon>
    </lineage>
</organism>
<accession>A0A7U4QIU6</accession>
<dbReference type="OrthoDB" id="9814800at2"/>
<feature type="domain" description="Cytochrome c-552/4" evidence="1">
    <location>
        <begin position="26"/>
        <end position="94"/>
    </location>
</feature>
<keyword evidence="3" id="KW-1185">Reference proteome</keyword>
<gene>
    <name evidence="2" type="ORF">HS1_000347</name>
</gene>
<dbReference type="InterPro" id="IPR023155">
    <property type="entry name" value="Cyt_c-552/4"/>
</dbReference>
<proteinExistence type="predicted"/>
<evidence type="ECO:0000313" key="3">
    <source>
        <dbReference type="Proteomes" id="UP000070560"/>
    </source>
</evidence>
<dbReference type="Pfam" id="PF13435">
    <property type="entry name" value="Cytochrome_C554"/>
    <property type="match status" value="1"/>
</dbReference>
<sequence length="131" mass="14812">MIVLIIILFLASEVLAEQAVYVGMDKCKACHSKIVKEYSGFKRSRNFRILEMRGKEHDPQCLPCHTTGYGEPGGFVSVEKTPHLKNVQCETCHGPASLHLKATTLEEKRKTVKVPHNICTKCHTQHGHREF</sequence>
<name>A0A7U4QIU6_DESA2</name>
<dbReference type="SUPFAM" id="SSF48695">
    <property type="entry name" value="Multiheme cytochromes"/>
    <property type="match status" value="1"/>
</dbReference>
<protein>
    <submittedName>
        <fullName evidence="2">Cytochrome C</fullName>
    </submittedName>
</protein>
<dbReference type="KEGG" id="daw:HS1_000347"/>
<dbReference type="EMBL" id="CP013015">
    <property type="protein sequence ID" value="AMM40153.1"/>
    <property type="molecule type" value="Genomic_DNA"/>
</dbReference>
<dbReference type="Gene3D" id="1.10.1130.10">
    <property type="entry name" value="Flavocytochrome C3, Chain A"/>
    <property type="match status" value="1"/>
</dbReference>
<dbReference type="AlphaFoldDB" id="A0A7U4QIU6"/>
<evidence type="ECO:0000313" key="2">
    <source>
        <dbReference type="EMBL" id="AMM40153.1"/>
    </source>
</evidence>
<dbReference type="RefSeq" id="WP_066060450.1">
    <property type="nucleotide sequence ID" value="NZ_CP013015.1"/>
</dbReference>
<dbReference type="InterPro" id="IPR036280">
    <property type="entry name" value="Multihaem_cyt_sf"/>
</dbReference>